<comment type="caution">
    <text evidence="7">The sequence shown here is derived from an EMBL/GenBank/DDBJ whole genome shotgun (WGS) entry which is preliminary data.</text>
</comment>
<feature type="active site" description="Nucleophile" evidence="4">
    <location>
        <position position="337"/>
    </location>
</feature>
<keyword evidence="2 4" id="KW-0169">Cobalamin biosynthesis</keyword>
<dbReference type="InterPro" id="IPR047045">
    <property type="entry name" value="CobQ_N"/>
</dbReference>
<dbReference type="NCBIfam" id="NF001989">
    <property type="entry name" value="PRK00784.1"/>
    <property type="match status" value="1"/>
</dbReference>
<accession>A0A7X1E4U2</accession>
<dbReference type="PANTHER" id="PTHR21343:SF1">
    <property type="entry name" value="COBYRIC ACID SYNTHASE"/>
    <property type="match status" value="1"/>
</dbReference>
<evidence type="ECO:0000256" key="3">
    <source>
        <dbReference type="ARBA" id="ARBA00022962"/>
    </source>
</evidence>
<dbReference type="InterPro" id="IPR011698">
    <property type="entry name" value="GATase_3"/>
</dbReference>
<dbReference type="GO" id="GO:0009236">
    <property type="term" value="P:cobalamin biosynthetic process"/>
    <property type="evidence" value="ECO:0007669"/>
    <property type="project" value="UniProtKB-UniRule"/>
</dbReference>
<evidence type="ECO:0000313" key="8">
    <source>
        <dbReference type="Proteomes" id="UP000525652"/>
    </source>
</evidence>
<dbReference type="CDD" id="cd01750">
    <property type="entry name" value="GATase1_CobQ"/>
    <property type="match status" value="1"/>
</dbReference>
<dbReference type="PROSITE" id="PS51274">
    <property type="entry name" value="GATASE_COBBQ"/>
    <property type="match status" value="1"/>
</dbReference>
<evidence type="ECO:0000256" key="1">
    <source>
        <dbReference type="ARBA" id="ARBA00004953"/>
    </source>
</evidence>
<dbReference type="PANTHER" id="PTHR21343">
    <property type="entry name" value="DETHIOBIOTIN SYNTHETASE"/>
    <property type="match status" value="1"/>
</dbReference>
<feature type="domain" description="CobB/CobQ-like glutamine amidotransferase" evidence="6">
    <location>
        <begin position="258"/>
        <end position="449"/>
    </location>
</feature>
<dbReference type="Pfam" id="PF07685">
    <property type="entry name" value="GATase_3"/>
    <property type="match status" value="1"/>
</dbReference>
<dbReference type="InterPro" id="IPR004459">
    <property type="entry name" value="CobQ_synth"/>
</dbReference>
<dbReference type="SUPFAM" id="SSF52317">
    <property type="entry name" value="Class I glutamine amidotransferase-like"/>
    <property type="match status" value="1"/>
</dbReference>
<reference evidence="7 8" key="1">
    <citation type="submission" date="2020-07" db="EMBL/GenBank/DDBJ databases">
        <authorList>
            <person name="Feng X."/>
        </authorList>
    </citation>
    <scope>NUCLEOTIDE SEQUENCE [LARGE SCALE GENOMIC DNA]</scope>
    <source>
        <strain evidence="7 8">JCM14086</strain>
    </source>
</reference>
<evidence type="ECO:0000259" key="6">
    <source>
        <dbReference type="Pfam" id="PF07685"/>
    </source>
</evidence>
<keyword evidence="8" id="KW-1185">Reference proteome</keyword>
<name>A0A7X1E4U2_9BACT</name>
<dbReference type="CDD" id="cd05389">
    <property type="entry name" value="CobQ_N"/>
    <property type="match status" value="1"/>
</dbReference>
<dbReference type="InterPro" id="IPR029062">
    <property type="entry name" value="Class_I_gatase-like"/>
</dbReference>
<dbReference type="InterPro" id="IPR002586">
    <property type="entry name" value="CobQ/CobB/MinD/ParA_Nub-bd_dom"/>
</dbReference>
<feature type="active site" evidence="4">
    <location>
        <position position="442"/>
    </location>
</feature>
<sequence length="514" mass="56382">MKHATCLSFLGTGSDVGKSFVVAGICRALKNRGFSVAPFKAQNMSNNSFVTLDGLEMGRAQVVQAEASGIEPEVDMNPVLLKPSGDCRSQVVLQGKVVGSRHAKDYYKQTDALFAKAMESLNRLRERHDVIVMEGAGSCSEVNLRSRDIVNFRPAHETDAPVILIADIDRGGVFAQIVGTLEVIPPEDRARIAGILINRFRGDISLFEDGVRWIEERTGLPVLGVISYNREILIDSEDGMDVQTQINPSGALDPDKINIATILFPRISNHTDLAALQCEPGVEVHFLTRPKSLVGYDLLILPGSKNVRSDLEWMRKNGWEERINAFAQSGGSIGGICGGYQMMGQSIQDPHGVEGSPGAESGLGLLPTETVLAPEKRLTRNHGTWIGNRRPVHGYEIHMGRTRSSSEELRPAIAWSAESATAEANSDGLSTPDGKIWGTYLHGLFDSGPFRQEFLSNLRPDWQPPAQQNPLHLAPGEDFENFKARQYDRLGDHIEKCIDVEKLIAIGKLHCEIC</sequence>
<protein>
    <recommendedName>
        <fullName evidence="4">Cobyric acid synthase</fullName>
    </recommendedName>
</protein>
<dbReference type="HAMAP" id="MF_00028">
    <property type="entry name" value="CobQ"/>
    <property type="match status" value="1"/>
</dbReference>
<dbReference type="InterPro" id="IPR033949">
    <property type="entry name" value="CobQ_GATase1"/>
</dbReference>
<keyword evidence="3 4" id="KW-0315">Glutamine amidotransferase</keyword>
<dbReference type="UniPathway" id="UPA00148"/>
<dbReference type="Gene3D" id="3.40.50.880">
    <property type="match status" value="1"/>
</dbReference>
<evidence type="ECO:0000259" key="5">
    <source>
        <dbReference type="Pfam" id="PF01656"/>
    </source>
</evidence>
<dbReference type="GO" id="GO:0015420">
    <property type="term" value="F:ABC-type vitamin B12 transporter activity"/>
    <property type="evidence" value="ECO:0007669"/>
    <property type="project" value="UniProtKB-UniRule"/>
</dbReference>
<dbReference type="AlphaFoldDB" id="A0A7X1E4U2"/>
<dbReference type="SUPFAM" id="SSF52540">
    <property type="entry name" value="P-loop containing nucleoside triphosphate hydrolases"/>
    <property type="match status" value="1"/>
</dbReference>
<evidence type="ECO:0000256" key="2">
    <source>
        <dbReference type="ARBA" id="ARBA00022573"/>
    </source>
</evidence>
<gene>
    <name evidence="4" type="primary">cobQ</name>
    <name evidence="7" type="ORF">H5P30_13965</name>
</gene>
<dbReference type="NCBIfam" id="TIGR00313">
    <property type="entry name" value="cobQ"/>
    <property type="match status" value="1"/>
</dbReference>
<comment type="similarity">
    <text evidence="4">Belongs to the CobB/CobQ family. CobQ subfamily.</text>
</comment>
<dbReference type="RefSeq" id="WP_185693551.1">
    <property type="nucleotide sequence ID" value="NZ_JACHVA010000102.1"/>
</dbReference>
<comment type="function">
    <text evidence="4">Catalyzes amidations at positions B, D, E, and G on adenosylcobyrinic A,C-diamide. NH(2) groups are provided by glutamine, and one molecule of ATP is hydrogenolyzed for each amidation.</text>
</comment>
<evidence type="ECO:0000256" key="4">
    <source>
        <dbReference type="HAMAP-Rule" id="MF_00028"/>
    </source>
</evidence>
<dbReference type="InterPro" id="IPR027417">
    <property type="entry name" value="P-loop_NTPase"/>
</dbReference>
<organism evidence="7 8">
    <name type="scientific">Puniceicoccus vermicola</name>
    <dbReference type="NCBI Taxonomy" id="388746"/>
    <lineage>
        <taxon>Bacteria</taxon>
        <taxon>Pseudomonadati</taxon>
        <taxon>Verrucomicrobiota</taxon>
        <taxon>Opitutia</taxon>
        <taxon>Puniceicoccales</taxon>
        <taxon>Puniceicoccaceae</taxon>
        <taxon>Puniceicoccus</taxon>
    </lineage>
</organism>
<dbReference type="Gene3D" id="3.40.50.300">
    <property type="entry name" value="P-loop containing nucleotide triphosphate hydrolases"/>
    <property type="match status" value="1"/>
</dbReference>
<feature type="domain" description="CobQ/CobB/MinD/ParA nucleotide binding" evidence="5">
    <location>
        <begin position="8"/>
        <end position="239"/>
    </location>
</feature>
<evidence type="ECO:0000313" key="7">
    <source>
        <dbReference type="EMBL" id="MBC2602885.1"/>
    </source>
</evidence>
<dbReference type="Proteomes" id="UP000525652">
    <property type="component" value="Unassembled WGS sequence"/>
</dbReference>
<dbReference type="EMBL" id="JACHVA010000102">
    <property type="protein sequence ID" value="MBC2602885.1"/>
    <property type="molecule type" value="Genomic_DNA"/>
</dbReference>
<dbReference type="GO" id="GO:0003824">
    <property type="term" value="F:catalytic activity"/>
    <property type="evidence" value="ECO:0007669"/>
    <property type="project" value="InterPro"/>
</dbReference>
<comment type="pathway">
    <text evidence="1 4">Cofactor biosynthesis; adenosylcobalamin biosynthesis.</text>
</comment>
<proteinExistence type="inferred from homology"/>
<dbReference type="Pfam" id="PF01656">
    <property type="entry name" value="CbiA"/>
    <property type="match status" value="1"/>
</dbReference>